<dbReference type="GO" id="GO:0019905">
    <property type="term" value="F:syntaxin binding"/>
    <property type="evidence" value="ECO:0007669"/>
    <property type="project" value="TreeGrafter"/>
</dbReference>
<dbReference type="GO" id="GO:0006896">
    <property type="term" value="P:Golgi to vacuole transport"/>
    <property type="evidence" value="ECO:0007669"/>
    <property type="project" value="TreeGrafter"/>
</dbReference>
<keyword evidence="6" id="KW-0175">Coiled coil</keyword>
<dbReference type="InterPro" id="IPR039745">
    <property type="entry name" value="Vps54"/>
</dbReference>
<keyword evidence="10" id="KW-1185">Reference proteome</keyword>
<evidence type="ECO:0000256" key="1">
    <source>
        <dbReference type="ARBA" id="ARBA00004601"/>
    </source>
</evidence>
<name>A0A8H7ZWT4_9FUNG</name>
<evidence type="ECO:0000256" key="4">
    <source>
        <dbReference type="ARBA" id="ARBA00022927"/>
    </source>
</evidence>
<feature type="domain" description="Vacuolar protein sorting-associated protein 54 C-terminal" evidence="8">
    <location>
        <begin position="124"/>
        <end position="235"/>
    </location>
</feature>
<dbReference type="EMBL" id="JAEFCI010004590">
    <property type="protein sequence ID" value="KAG5460861.1"/>
    <property type="molecule type" value="Genomic_DNA"/>
</dbReference>
<evidence type="ECO:0000313" key="9">
    <source>
        <dbReference type="EMBL" id="KAG5460861.1"/>
    </source>
</evidence>
<comment type="caution">
    <text evidence="9">The sequence shown here is derived from an EMBL/GenBank/DDBJ whole genome shotgun (WGS) entry which is preliminary data.</text>
</comment>
<sequence>MERVKQLSVLIENEQWVQAEVPVDFQQIVNRIAEAARAKSLDVIKETTSPLGSAGDLRPGTPGEASQAMKRNSTESIHPPLTAASRTTSRASVGSAASGASPRRLVVPALASSGDEDAGQQGVYAVGCALMLVKMLEDYLALVARVPVVTTDTLGRLVEILKILNSKTCQAVLGAGAMRSAGLKNITAKHIALAAQSLGMFMALVPLVRECMTGNMSPKQAVMLSELDRVTRVCRNIRWTEEQRCNLPSALTAWPTARKSAGFCGAPNRVVRQAGVDNERPPRDTLPGDAGLFATAWDEVDPKQTTVSQSAWMEVLVKETSTLHKVLGKYLPVDALKVGFSLAGAIPLRPVNVAPHGGDSSFFCAVEHAEKKNNFFLPPRSTSWATSLTRTRSGLRTRCGRLTCTRWLARTGTSLVEARPPGSRGADCPSSGLFPVDGVWANPAARPRLLADIQYFLRRLNDLENVDGPGSGLAVAVNNLKVKERPPRRSSAEYAASTPNGR</sequence>
<protein>
    <submittedName>
        <fullName evidence="9">Vps54-like protein-domain-containing protein</fullName>
    </submittedName>
</protein>
<dbReference type="AlphaFoldDB" id="A0A8H7ZWT4"/>
<keyword evidence="3" id="KW-0813">Transport</keyword>
<dbReference type="GO" id="GO:0005829">
    <property type="term" value="C:cytosol"/>
    <property type="evidence" value="ECO:0007669"/>
    <property type="project" value="GOC"/>
</dbReference>
<dbReference type="GO" id="GO:0015031">
    <property type="term" value="P:protein transport"/>
    <property type="evidence" value="ECO:0007669"/>
    <property type="project" value="UniProtKB-KW"/>
</dbReference>
<keyword evidence="4" id="KW-0653">Protein transport</keyword>
<evidence type="ECO:0000256" key="2">
    <source>
        <dbReference type="ARBA" id="ARBA00009150"/>
    </source>
</evidence>
<organism evidence="9 10">
    <name type="scientific">Olpidium bornovanus</name>
    <dbReference type="NCBI Taxonomy" id="278681"/>
    <lineage>
        <taxon>Eukaryota</taxon>
        <taxon>Fungi</taxon>
        <taxon>Fungi incertae sedis</taxon>
        <taxon>Olpidiomycota</taxon>
        <taxon>Olpidiomycotina</taxon>
        <taxon>Olpidiomycetes</taxon>
        <taxon>Olpidiales</taxon>
        <taxon>Olpidiaceae</taxon>
        <taxon>Olpidium</taxon>
    </lineage>
</organism>
<keyword evidence="5" id="KW-0333">Golgi apparatus</keyword>
<dbReference type="OrthoDB" id="10259024at2759"/>
<dbReference type="PANTHER" id="PTHR12965">
    <property type="entry name" value="VACUOLAR PROTEIN SORTING 54"/>
    <property type="match status" value="1"/>
</dbReference>
<evidence type="ECO:0000256" key="5">
    <source>
        <dbReference type="ARBA" id="ARBA00023034"/>
    </source>
</evidence>
<dbReference type="Proteomes" id="UP000673691">
    <property type="component" value="Unassembled WGS sequence"/>
</dbReference>
<evidence type="ECO:0000256" key="6">
    <source>
        <dbReference type="ARBA" id="ARBA00023054"/>
    </source>
</evidence>
<comment type="subcellular location">
    <subcellularLocation>
        <location evidence="1">Golgi apparatus</location>
        <location evidence="1">trans-Golgi network</location>
    </subcellularLocation>
</comment>
<dbReference type="Pfam" id="PF07928">
    <property type="entry name" value="Vps54"/>
    <property type="match status" value="1"/>
</dbReference>
<evidence type="ECO:0000259" key="8">
    <source>
        <dbReference type="Pfam" id="PF07928"/>
    </source>
</evidence>
<feature type="region of interest" description="Disordered" evidence="7">
    <location>
        <begin position="48"/>
        <end position="99"/>
    </location>
</feature>
<dbReference type="GO" id="GO:0000938">
    <property type="term" value="C:GARP complex"/>
    <property type="evidence" value="ECO:0007669"/>
    <property type="project" value="InterPro"/>
</dbReference>
<dbReference type="PANTHER" id="PTHR12965:SF0">
    <property type="entry name" value="VACUOLAR PROTEIN SORTING-ASSOCIATED PROTEIN 54"/>
    <property type="match status" value="1"/>
</dbReference>
<proteinExistence type="inferred from homology"/>
<evidence type="ECO:0000313" key="10">
    <source>
        <dbReference type="Proteomes" id="UP000673691"/>
    </source>
</evidence>
<dbReference type="InterPro" id="IPR012501">
    <property type="entry name" value="Vps54_C"/>
</dbReference>
<accession>A0A8H7ZWT4</accession>
<evidence type="ECO:0000256" key="3">
    <source>
        <dbReference type="ARBA" id="ARBA00022448"/>
    </source>
</evidence>
<reference evidence="9 10" key="1">
    <citation type="journal article" name="Sci. Rep.">
        <title>Genome-scale phylogenetic analyses confirm Olpidium as the closest living zoosporic fungus to the non-flagellated, terrestrial fungi.</title>
        <authorList>
            <person name="Chang Y."/>
            <person name="Rochon D."/>
            <person name="Sekimoto S."/>
            <person name="Wang Y."/>
            <person name="Chovatia M."/>
            <person name="Sandor L."/>
            <person name="Salamov A."/>
            <person name="Grigoriev I.V."/>
            <person name="Stajich J.E."/>
            <person name="Spatafora J.W."/>
        </authorList>
    </citation>
    <scope>NUCLEOTIDE SEQUENCE [LARGE SCALE GENOMIC DNA]</scope>
    <source>
        <strain evidence="9">S191</strain>
    </source>
</reference>
<gene>
    <name evidence="9" type="ORF">BJ554DRAFT_7041</name>
</gene>
<evidence type="ECO:0000256" key="7">
    <source>
        <dbReference type="SAM" id="MobiDB-lite"/>
    </source>
</evidence>
<feature type="compositionally biased region" description="Low complexity" evidence="7">
    <location>
        <begin position="82"/>
        <end position="99"/>
    </location>
</feature>
<comment type="similarity">
    <text evidence="2">Belongs to the VPS54 family.</text>
</comment>
<dbReference type="GO" id="GO:0042147">
    <property type="term" value="P:retrograde transport, endosome to Golgi"/>
    <property type="evidence" value="ECO:0007669"/>
    <property type="project" value="InterPro"/>
</dbReference>